<evidence type="ECO:0000256" key="1">
    <source>
        <dbReference type="SAM" id="MobiDB-lite"/>
    </source>
</evidence>
<accession>A5W6Q1</accession>
<reference evidence="2" key="1">
    <citation type="submission" date="2007-05" db="EMBL/GenBank/DDBJ databases">
        <title>Complete sequence of Pseudomonas putida F1.</title>
        <authorList>
            <consortium name="US DOE Joint Genome Institute"/>
            <person name="Copeland A."/>
            <person name="Lucas S."/>
            <person name="Lapidus A."/>
            <person name="Barry K."/>
            <person name="Detter J.C."/>
            <person name="Glavina del Rio T."/>
            <person name="Hammon N."/>
            <person name="Israni S."/>
            <person name="Dalin E."/>
            <person name="Tice H."/>
            <person name="Pitluck S."/>
            <person name="Chain P."/>
            <person name="Malfatti S."/>
            <person name="Shin M."/>
            <person name="Vergez L."/>
            <person name="Schmutz J."/>
            <person name="Larimer F."/>
            <person name="Land M."/>
            <person name="Hauser L."/>
            <person name="Kyrpides N."/>
            <person name="Lykidis A."/>
            <person name="Parales R."/>
            <person name="Richardson P."/>
        </authorList>
    </citation>
    <scope>NUCLEOTIDE SEQUENCE [LARGE SCALE GENOMIC DNA]</scope>
    <source>
        <strain evidence="2">F1</strain>
    </source>
</reference>
<name>A5W6Q1_PSEP1</name>
<dbReference type="EMBL" id="CP000712">
    <property type="protein sequence ID" value="ABQ79811.1"/>
    <property type="molecule type" value="Genomic_DNA"/>
</dbReference>
<proteinExistence type="predicted"/>
<dbReference type="HOGENOM" id="CLU_1057137_0_0_6"/>
<evidence type="ECO:0008006" key="3">
    <source>
        <dbReference type="Google" id="ProtNLM"/>
    </source>
</evidence>
<dbReference type="Gene3D" id="2.180.10.10">
    <property type="entry name" value="RHS repeat-associated core"/>
    <property type="match status" value="1"/>
</dbReference>
<gene>
    <name evidence="2" type="ordered locus">Pput_3687</name>
</gene>
<evidence type="ECO:0000313" key="2">
    <source>
        <dbReference type="EMBL" id="ABQ79811.1"/>
    </source>
</evidence>
<protein>
    <recommendedName>
        <fullName evidence="3">RHS repeat-associated core domain-containing protein</fullName>
    </recommendedName>
</protein>
<feature type="compositionally biased region" description="Low complexity" evidence="1">
    <location>
        <begin position="242"/>
        <end position="254"/>
    </location>
</feature>
<feature type="region of interest" description="Disordered" evidence="1">
    <location>
        <begin position="242"/>
        <end position="263"/>
    </location>
</feature>
<sequence>MCRRTVRKHSDVKHTGEHFNYRIFVDERRMKKQPLSYTAYGKLWARPDACLGYNGEWKDEILQSYSLGQGHRYYSPALMRFLSPDALSPFGQGGVNTYCYCLGDPVNRHDPSGRISIIKLMMPWRKTGLTQFLKQHGIPKEPLKPFLKTWGKSLSVYKKQEDGTYNHFLIKENGKNGTYDDLPHPVLRDDLAGKTVFKKDDLRIDLWLDDGRNRNHDRTDAHFKKYGFERVTYPRKWFISAAPAQPQQSESAESLVPALRGAP</sequence>
<dbReference type="InterPro" id="IPR022385">
    <property type="entry name" value="Rhs_assc_core"/>
</dbReference>
<organism evidence="2">
    <name type="scientific">Pseudomonas putida (strain ATCC 700007 / DSM 6899 / JCM 31910 / BCRC 17059 / LMG 24140 / F1)</name>
    <dbReference type="NCBI Taxonomy" id="351746"/>
    <lineage>
        <taxon>Bacteria</taxon>
        <taxon>Pseudomonadati</taxon>
        <taxon>Pseudomonadota</taxon>
        <taxon>Gammaproteobacteria</taxon>
        <taxon>Pseudomonadales</taxon>
        <taxon>Pseudomonadaceae</taxon>
        <taxon>Pseudomonas</taxon>
    </lineage>
</organism>
<dbReference type="SUPFAM" id="SSF56399">
    <property type="entry name" value="ADP-ribosylation"/>
    <property type="match status" value="1"/>
</dbReference>
<dbReference type="AlphaFoldDB" id="A5W6Q1"/>
<dbReference type="NCBIfam" id="TIGR03696">
    <property type="entry name" value="Rhs_assc_core"/>
    <property type="match status" value="1"/>
</dbReference>
<dbReference type="KEGG" id="ppf:Pput_3687"/>
<dbReference type="eggNOG" id="COG3209">
    <property type="taxonomic scope" value="Bacteria"/>
</dbReference>